<feature type="domain" description="Rhamnogalacturonase A/B/Epimerase-like pectate lyase" evidence="1">
    <location>
        <begin position="1027"/>
        <end position="1223"/>
    </location>
</feature>
<dbReference type="Proteomes" id="UP000249016">
    <property type="component" value="Unassembled WGS sequence"/>
</dbReference>
<dbReference type="EMBL" id="QLII01000001">
    <property type="protein sequence ID" value="RAI76159.1"/>
    <property type="molecule type" value="Genomic_DNA"/>
</dbReference>
<comment type="caution">
    <text evidence="2">The sequence shown here is derived from an EMBL/GenBank/DDBJ whole genome shotgun (WGS) entry which is preliminary data.</text>
</comment>
<dbReference type="SUPFAM" id="SSF51126">
    <property type="entry name" value="Pectin lyase-like"/>
    <property type="match status" value="1"/>
</dbReference>
<name>A0A327NP16_9BACT</name>
<organism evidence="2 3">
    <name type="scientific">Spirosoma telluris</name>
    <dbReference type="NCBI Taxonomy" id="2183553"/>
    <lineage>
        <taxon>Bacteria</taxon>
        <taxon>Pseudomonadati</taxon>
        <taxon>Bacteroidota</taxon>
        <taxon>Cytophagia</taxon>
        <taxon>Cytophagales</taxon>
        <taxon>Cytophagaceae</taxon>
        <taxon>Spirosoma</taxon>
    </lineage>
</organism>
<evidence type="ECO:0000313" key="2">
    <source>
        <dbReference type="EMBL" id="RAI76159.1"/>
    </source>
</evidence>
<dbReference type="InterPro" id="IPR012334">
    <property type="entry name" value="Pectin_lyas_fold"/>
</dbReference>
<evidence type="ECO:0000313" key="3">
    <source>
        <dbReference type="Proteomes" id="UP000249016"/>
    </source>
</evidence>
<accession>A0A327NP16</accession>
<keyword evidence="3" id="KW-1185">Reference proteome</keyword>
<dbReference type="RefSeq" id="WP_111345433.1">
    <property type="nucleotide sequence ID" value="NZ_QLII01000001.1"/>
</dbReference>
<dbReference type="Gene3D" id="2.160.20.10">
    <property type="entry name" value="Single-stranded right-handed beta-helix, Pectin lyase-like"/>
    <property type="match status" value="1"/>
</dbReference>
<dbReference type="InterPro" id="IPR011050">
    <property type="entry name" value="Pectin_lyase_fold/virulence"/>
</dbReference>
<proteinExistence type="predicted"/>
<protein>
    <recommendedName>
        <fullName evidence="1">Rhamnogalacturonase A/B/Epimerase-like pectate lyase domain-containing protein</fullName>
    </recommendedName>
</protein>
<evidence type="ECO:0000259" key="1">
    <source>
        <dbReference type="Pfam" id="PF12708"/>
    </source>
</evidence>
<dbReference type="Pfam" id="PF12708">
    <property type="entry name" value="Pect-lyase_RHGA_epim"/>
    <property type="match status" value="1"/>
</dbReference>
<gene>
    <name evidence="2" type="ORF">HMF3257_21790</name>
</gene>
<sequence length="1250" mass="128737">MTTFLPNDRPRFGLNNRLKSLLSGVALWGLLGLMSGIVGVEASAQTITITGTPQTAANVSRGFRNRLLYLFRVDVSGPAAILTGLTGFTTTGTYTSSDLNASVSPTRGLRVYYYPASAYASNLNSIETAGSGNTASVTDNSITGAGETLTFAPLNLTLATGTHYFTVVADLADAATVGRTIGLAGLTEAAFQFSGSPTVNPATFPATGLQTIGSGTLTIRSNGTPGAANVERGITNLPLYRFALTATGAATSFCNSTAGPAVVVAGTYSAASAAGNLRMVYSVDSTLDAYDQQLGGATTLPATTSTSTVNLNSVSITIPEGTTRYVFITTNIPAGAVVGDNLSLRLSTATVPIGTTLVNNATTGGLQTLVGASPLTLTGTAPVAGTVLQGVSDVLLTRVQADVSATTVLTQFQFTPGGTYTVNDVSSFKLYYSTSPVFSPASARLLKTQTATTAGLFTFTSSASLGQTVPTPNTAIYQLLTPGVPHYFFVTTDIKPTATPGKTIKGSYSSANGSATATLLAGGTRTINAVTASDLEIATNAQIALSSPLPAALNLPQGSSNAVLYQLQTSVTSTNAQFTGLTLSVTVTNPADIAGGYRLYYSTDASLDTGIDPLIGSAISATATSQALLFQPATPIPIAAGLSGYFFLVVNTIPEAVLGNQIRINAPSLTDVSFSSGILTGTLTAVTHTNSGPPNVVLNSLGGFPTEVAKGTRQVLLYGLSVAVSGAGTQLTGITLRTATGGFSAADISGGYRLYRSADNQFDVLLDTPVGEAIAATGSGQTLVFTPASPISIALGETIYFFLVTDLASNATVGNHVQIQPVGLADVTFTLSINSGTPTAGPAITIVDPPAINVTAVGPTSGTIVAGATDVVLYGLQMAVSGAYANLKRASFRTGTGFRPADINGGYRLYYSADAVFQPATDVPLGTLISASNTPQRLDFDLNLPIRLEPSTTGYLLLVTNLSAFATAGHTVSIAAPLLSDIQFETATLTGNPATGGVFTVAAPAPDLTGFPFPNHPKVLNITQPPYNADPTGVVDATAAFNAAVASSMSFVYIPNGTYRLTDAITWQPTLVPDVRGRGGSGIQLWGQSRDGVILKLDNNAPGFGDPANPKPLIFTGEDQPNRFGNSIANLTIHTGTGNAGAIALRYYANNFGMLDNVLIKSGDGQGIIGLDQSYSRANGPNFVKNLTIDGFNVGIKTDFALESNVFEHITLKNQTQYGFYNGKQVLSIRDLKTTGQGELPFTMSRVMSY</sequence>
<reference evidence="2 3" key="1">
    <citation type="submission" date="2018-06" db="EMBL/GenBank/DDBJ databases">
        <title>Spirosoma sp. HMF3257 Genome sequencing and assembly.</title>
        <authorList>
            <person name="Kang H."/>
            <person name="Cha I."/>
            <person name="Kim H."/>
            <person name="Kang J."/>
            <person name="Joh K."/>
        </authorList>
    </citation>
    <scope>NUCLEOTIDE SEQUENCE [LARGE SCALE GENOMIC DNA]</scope>
    <source>
        <strain evidence="2 3">HMF3257</strain>
    </source>
</reference>
<dbReference type="InterPro" id="IPR024535">
    <property type="entry name" value="RHGA/B-epi-like_pectate_lyase"/>
</dbReference>
<dbReference type="AlphaFoldDB" id="A0A327NP16"/>
<dbReference type="OrthoDB" id="241638at2"/>